<dbReference type="Proteomes" id="UP001469553">
    <property type="component" value="Unassembled WGS sequence"/>
</dbReference>
<comment type="caution">
    <text evidence="2">The sequence shown here is derived from an EMBL/GenBank/DDBJ whole genome shotgun (WGS) entry which is preliminary data.</text>
</comment>
<evidence type="ECO:0000313" key="3">
    <source>
        <dbReference type="Proteomes" id="UP001469553"/>
    </source>
</evidence>
<feature type="compositionally biased region" description="Low complexity" evidence="1">
    <location>
        <begin position="17"/>
        <end position="28"/>
    </location>
</feature>
<feature type="region of interest" description="Disordered" evidence="1">
    <location>
        <begin position="1"/>
        <end position="46"/>
    </location>
</feature>
<evidence type="ECO:0000256" key="1">
    <source>
        <dbReference type="SAM" id="MobiDB-lite"/>
    </source>
</evidence>
<gene>
    <name evidence="2" type="ORF">AMECASPLE_023257</name>
</gene>
<feature type="compositionally biased region" description="Basic and acidic residues" evidence="1">
    <location>
        <begin position="35"/>
        <end position="44"/>
    </location>
</feature>
<proteinExistence type="predicted"/>
<name>A0ABV0ZNW1_9TELE</name>
<sequence length="75" mass="8445">MGERRGTPWTGRQSIAGQQTGQTTTHTHPFTPKEAAPKTERQNQDKFNGLDLLWRLRGWERAGEKDTKVSVALAL</sequence>
<evidence type="ECO:0000313" key="2">
    <source>
        <dbReference type="EMBL" id="MEQ2307947.1"/>
    </source>
</evidence>
<keyword evidence="3" id="KW-1185">Reference proteome</keyword>
<protein>
    <submittedName>
        <fullName evidence="2">Uncharacterized protein</fullName>
    </submittedName>
</protein>
<reference evidence="2 3" key="1">
    <citation type="submission" date="2021-06" db="EMBL/GenBank/DDBJ databases">
        <authorList>
            <person name="Palmer J.M."/>
        </authorList>
    </citation>
    <scope>NUCLEOTIDE SEQUENCE [LARGE SCALE GENOMIC DNA]</scope>
    <source>
        <strain evidence="2 3">AS_MEX2019</strain>
        <tissue evidence="2">Muscle</tissue>
    </source>
</reference>
<accession>A0ABV0ZNW1</accession>
<dbReference type="EMBL" id="JAHRIP010067960">
    <property type="protein sequence ID" value="MEQ2307947.1"/>
    <property type="molecule type" value="Genomic_DNA"/>
</dbReference>
<organism evidence="2 3">
    <name type="scientific">Ameca splendens</name>
    <dbReference type="NCBI Taxonomy" id="208324"/>
    <lineage>
        <taxon>Eukaryota</taxon>
        <taxon>Metazoa</taxon>
        <taxon>Chordata</taxon>
        <taxon>Craniata</taxon>
        <taxon>Vertebrata</taxon>
        <taxon>Euteleostomi</taxon>
        <taxon>Actinopterygii</taxon>
        <taxon>Neopterygii</taxon>
        <taxon>Teleostei</taxon>
        <taxon>Neoteleostei</taxon>
        <taxon>Acanthomorphata</taxon>
        <taxon>Ovalentaria</taxon>
        <taxon>Atherinomorphae</taxon>
        <taxon>Cyprinodontiformes</taxon>
        <taxon>Goodeidae</taxon>
        <taxon>Ameca</taxon>
    </lineage>
</organism>